<proteinExistence type="predicted"/>
<organism evidence="3 4">
    <name type="scientific">Lineolata rhizophorae</name>
    <dbReference type="NCBI Taxonomy" id="578093"/>
    <lineage>
        <taxon>Eukaryota</taxon>
        <taxon>Fungi</taxon>
        <taxon>Dikarya</taxon>
        <taxon>Ascomycota</taxon>
        <taxon>Pezizomycotina</taxon>
        <taxon>Dothideomycetes</taxon>
        <taxon>Dothideomycetes incertae sedis</taxon>
        <taxon>Lineolatales</taxon>
        <taxon>Lineolataceae</taxon>
        <taxon>Lineolata</taxon>
    </lineage>
</organism>
<reference evidence="3" key="1">
    <citation type="journal article" date="2020" name="Stud. Mycol.">
        <title>101 Dothideomycetes genomes: a test case for predicting lifestyles and emergence of pathogens.</title>
        <authorList>
            <person name="Haridas S."/>
            <person name="Albert R."/>
            <person name="Binder M."/>
            <person name="Bloem J."/>
            <person name="Labutti K."/>
            <person name="Salamov A."/>
            <person name="Andreopoulos B."/>
            <person name="Baker S."/>
            <person name="Barry K."/>
            <person name="Bills G."/>
            <person name="Bluhm B."/>
            <person name="Cannon C."/>
            <person name="Castanera R."/>
            <person name="Culley D."/>
            <person name="Daum C."/>
            <person name="Ezra D."/>
            <person name="Gonzalez J."/>
            <person name="Henrissat B."/>
            <person name="Kuo A."/>
            <person name="Liang C."/>
            <person name="Lipzen A."/>
            <person name="Lutzoni F."/>
            <person name="Magnuson J."/>
            <person name="Mondo S."/>
            <person name="Nolan M."/>
            <person name="Ohm R."/>
            <person name="Pangilinan J."/>
            <person name="Park H.-J."/>
            <person name="Ramirez L."/>
            <person name="Alfaro M."/>
            <person name="Sun H."/>
            <person name="Tritt A."/>
            <person name="Yoshinaga Y."/>
            <person name="Zwiers L.-H."/>
            <person name="Turgeon B."/>
            <person name="Goodwin S."/>
            <person name="Spatafora J."/>
            <person name="Crous P."/>
            <person name="Grigoriev I."/>
        </authorList>
    </citation>
    <scope>NUCLEOTIDE SEQUENCE</scope>
    <source>
        <strain evidence="3">ATCC 16933</strain>
    </source>
</reference>
<keyword evidence="2" id="KW-0812">Transmembrane</keyword>
<feature type="compositionally biased region" description="Polar residues" evidence="1">
    <location>
        <begin position="98"/>
        <end position="107"/>
    </location>
</feature>
<dbReference type="EMBL" id="MU001670">
    <property type="protein sequence ID" value="KAF2461908.1"/>
    <property type="molecule type" value="Genomic_DNA"/>
</dbReference>
<accession>A0A6A6PD66</accession>
<sequence length="130" mass="14036">MKIAVFNMFAVLALEIPTTIFWLAGFASMADLAADSSSCAKGLNYKCEDLLSKGASWDYGDDDDDIIDSVGNIWVLSSICLAVFVVSMRRAGKANDLEQPNSTSGNGRSKDDETLQAAQAQPQQPSQHWA</sequence>
<evidence type="ECO:0000313" key="3">
    <source>
        <dbReference type="EMBL" id="KAF2461908.1"/>
    </source>
</evidence>
<name>A0A6A6PD66_9PEZI</name>
<evidence type="ECO:0000256" key="1">
    <source>
        <dbReference type="SAM" id="MobiDB-lite"/>
    </source>
</evidence>
<dbReference type="AlphaFoldDB" id="A0A6A6PD66"/>
<keyword evidence="2" id="KW-1133">Transmembrane helix</keyword>
<feature type="compositionally biased region" description="Low complexity" evidence="1">
    <location>
        <begin position="116"/>
        <end position="130"/>
    </location>
</feature>
<evidence type="ECO:0000256" key="2">
    <source>
        <dbReference type="SAM" id="Phobius"/>
    </source>
</evidence>
<feature type="region of interest" description="Disordered" evidence="1">
    <location>
        <begin position="95"/>
        <end position="130"/>
    </location>
</feature>
<dbReference type="Proteomes" id="UP000799766">
    <property type="component" value="Unassembled WGS sequence"/>
</dbReference>
<keyword evidence="4" id="KW-1185">Reference proteome</keyword>
<keyword evidence="2" id="KW-0472">Membrane</keyword>
<gene>
    <name evidence="3" type="ORF">BDY21DRAFT_368067</name>
</gene>
<protein>
    <submittedName>
        <fullName evidence="3">Uncharacterized protein</fullName>
    </submittedName>
</protein>
<feature type="transmembrane region" description="Helical" evidence="2">
    <location>
        <begin position="66"/>
        <end position="86"/>
    </location>
</feature>
<evidence type="ECO:0000313" key="4">
    <source>
        <dbReference type="Proteomes" id="UP000799766"/>
    </source>
</evidence>